<dbReference type="Gene3D" id="2.40.40.20">
    <property type="match status" value="1"/>
</dbReference>
<dbReference type="AlphaFoldDB" id="A0A7S9LPI7"/>
<evidence type="ECO:0000313" key="3">
    <source>
        <dbReference type="EMBL" id="QPH52937.1"/>
    </source>
</evidence>
<evidence type="ECO:0000259" key="2">
    <source>
        <dbReference type="Pfam" id="PF01568"/>
    </source>
</evidence>
<dbReference type="InterPro" id="IPR009010">
    <property type="entry name" value="Asp_de-COase-like_dom_sf"/>
</dbReference>
<evidence type="ECO:0000313" key="4">
    <source>
        <dbReference type="Proteomes" id="UP000594800"/>
    </source>
</evidence>
<dbReference type="GO" id="GO:0043546">
    <property type="term" value="F:molybdopterin cofactor binding"/>
    <property type="evidence" value="ECO:0007669"/>
    <property type="project" value="InterPro"/>
</dbReference>
<dbReference type="EMBL" id="CP064942">
    <property type="protein sequence ID" value="QPH52937.1"/>
    <property type="molecule type" value="Genomic_DNA"/>
</dbReference>
<organism evidence="3 4">
    <name type="scientific">Pontivivens ytuae</name>
    <dbReference type="NCBI Taxonomy" id="2789856"/>
    <lineage>
        <taxon>Bacteria</taxon>
        <taxon>Pseudomonadati</taxon>
        <taxon>Pseudomonadota</taxon>
        <taxon>Alphaproteobacteria</taxon>
        <taxon>Rhodobacterales</taxon>
        <taxon>Paracoccaceae</taxon>
        <taxon>Pontivivens</taxon>
    </lineage>
</organism>
<proteinExistence type="predicted"/>
<keyword evidence="4" id="KW-1185">Reference proteome</keyword>
<dbReference type="SUPFAM" id="SSF50692">
    <property type="entry name" value="ADC-like"/>
    <property type="match status" value="1"/>
</dbReference>
<sequence>MRIVNGELVGTPSLPDPENNWGEQEGPTRDRKWLSAFGTHSGKAVMLRTPWQNDGWSDFYEAIKPRPEMDEVWITNGRVNETWQSGFDDRRKPYLHRRWPWPYIFIHPADAEPRGIESGDLVEGYNDTVYVQKGRPVGVEDGELSFTQLMEAGHIDTVEGSFVAVAIVSDEMRPGVTMANFNYPGSLANSVCHAVPDPVSGNYRYKLGRGVIRRVGESPYKHNLVEMSLKPRPMPTGASDDPSLWDINTMIL</sequence>
<evidence type="ECO:0000256" key="1">
    <source>
        <dbReference type="SAM" id="MobiDB-lite"/>
    </source>
</evidence>
<name>A0A7S9LPI7_9RHOB</name>
<dbReference type="Pfam" id="PF01568">
    <property type="entry name" value="Molydop_binding"/>
    <property type="match status" value="1"/>
</dbReference>
<feature type="region of interest" description="Disordered" evidence="1">
    <location>
        <begin position="1"/>
        <end position="28"/>
    </location>
</feature>
<dbReference type="Proteomes" id="UP000594800">
    <property type="component" value="Chromosome"/>
</dbReference>
<gene>
    <name evidence="3" type="ORF">I0K15_14125</name>
</gene>
<dbReference type="RefSeq" id="WP_196102148.1">
    <property type="nucleotide sequence ID" value="NZ_CP064942.1"/>
</dbReference>
<dbReference type="InterPro" id="IPR006657">
    <property type="entry name" value="MoPterin_dinucl-bd_dom"/>
</dbReference>
<dbReference type="KEGG" id="poz:I0K15_14125"/>
<dbReference type="GO" id="GO:0016491">
    <property type="term" value="F:oxidoreductase activity"/>
    <property type="evidence" value="ECO:0007669"/>
    <property type="project" value="InterPro"/>
</dbReference>
<protein>
    <recommendedName>
        <fullName evidence="2">Molybdopterin dinucleotide-binding domain-containing protein</fullName>
    </recommendedName>
</protein>
<feature type="domain" description="Molybdopterin dinucleotide-binding" evidence="2">
    <location>
        <begin position="73"/>
        <end position="127"/>
    </location>
</feature>
<reference evidence="3 4" key="1">
    <citation type="submission" date="2020-11" db="EMBL/GenBank/DDBJ databases">
        <title>Description of Pontivivens ytuae sp. nov. isolated from deep sea sediment of Mariana Trench.</title>
        <authorList>
            <person name="Wang Z."/>
            <person name="Sun Q.-L."/>
            <person name="Xu X.-D."/>
            <person name="Tang Y.-Z."/>
            <person name="Zhang J."/>
        </authorList>
    </citation>
    <scope>NUCLEOTIDE SEQUENCE [LARGE SCALE GENOMIC DNA]</scope>
    <source>
        <strain evidence="3 4">MT2928</strain>
    </source>
</reference>
<accession>A0A7S9LPI7</accession>